<dbReference type="Proteomes" id="UP000036681">
    <property type="component" value="Unplaced"/>
</dbReference>
<sequence length="69" mass="8297">MLIYENFMLVCFSLIKEKVILMKKCFSQLNVTFINDVLYACSDDRIKAAKIFDQYSYELQTIADDLWRW</sequence>
<evidence type="ECO:0000313" key="2">
    <source>
        <dbReference type="WBParaSite" id="ALUE_0001060301-mRNA-1"/>
    </source>
</evidence>
<evidence type="ECO:0000313" key="1">
    <source>
        <dbReference type="Proteomes" id="UP000036681"/>
    </source>
</evidence>
<accession>A0A0M3I2B5</accession>
<proteinExistence type="predicted"/>
<reference evidence="2" key="1">
    <citation type="submission" date="2017-02" db="UniProtKB">
        <authorList>
            <consortium name="WormBaseParasite"/>
        </authorList>
    </citation>
    <scope>IDENTIFICATION</scope>
</reference>
<protein>
    <submittedName>
        <fullName evidence="2">Uncharacterized protein</fullName>
    </submittedName>
</protein>
<name>A0A0M3I2B5_ASCLU</name>
<dbReference type="AlphaFoldDB" id="A0A0M3I2B5"/>
<dbReference type="WBParaSite" id="ALUE_0001060301-mRNA-1">
    <property type="protein sequence ID" value="ALUE_0001060301-mRNA-1"/>
    <property type="gene ID" value="ALUE_0001060301"/>
</dbReference>
<organism evidence="1 2">
    <name type="scientific">Ascaris lumbricoides</name>
    <name type="common">Giant roundworm</name>
    <dbReference type="NCBI Taxonomy" id="6252"/>
    <lineage>
        <taxon>Eukaryota</taxon>
        <taxon>Metazoa</taxon>
        <taxon>Ecdysozoa</taxon>
        <taxon>Nematoda</taxon>
        <taxon>Chromadorea</taxon>
        <taxon>Rhabditida</taxon>
        <taxon>Spirurina</taxon>
        <taxon>Ascaridomorpha</taxon>
        <taxon>Ascaridoidea</taxon>
        <taxon>Ascarididae</taxon>
        <taxon>Ascaris</taxon>
    </lineage>
</organism>
<keyword evidence="1" id="KW-1185">Reference proteome</keyword>